<reference evidence="3" key="1">
    <citation type="journal article" date="2019" name="Int. J. Syst. Evol. Microbiol.">
        <title>The Global Catalogue of Microorganisms (GCM) 10K type strain sequencing project: providing services to taxonomists for standard genome sequencing and annotation.</title>
        <authorList>
            <consortium name="The Broad Institute Genomics Platform"/>
            <consortium name="The Broad Institute Genome Sequencing Center for Infectious Disease"/>
            <person name="Wu L."/>
            <person name="Ma J."/>
        </authorList>
    </citation>
    <scope>NUCLEOTIDE SEQUENCE [LARGE SCALE GENOMIC DNA]</scope>
    <source>
        <strain evidence="3">JCM 3369</strain>
    </source>
</reference>
<sequence>MTTTAAVRVKSQMERALGDIPVLALDLDSLKCAQVTASNFSDWGCCLVGADVGVLNRNIAVKIDDADEFLRGRVTGRKKNYVTVLFLRELGTQHEKRAEKRYAMTAAARVCDMARKSEIKCVITDASKSGCRIEGEGLESLPDEVLVFVQTFDQPVRGTVAWKTKSSAGLRLFWNGARSIV</sequence>
<dbReference type="InterPro" id="IPR009875">
    <property type="entry name" value="PilZ_domain"/>
</dbReference>
<evidence type="ECO:0000259" key="1">
    <source>
        <dbReference type="Pfam" id="PF07238"/>
    </source>
</evidence>
<protein>
    <submittedName>
        <fullName evidence="2">PilZ domain-containing protein</fullName>
    </submittedName>
</protein>
<evidence type="ECO:0000313" key="2">
    <source>
        <dbReference type="EMBL" id="MFD1696331.1"/>
    </source>
</evidence>
<dbReference type="Proteomes" id="UP001597327">
    <property type="component" value="Unassembled WGS sequence"/>
</dbReference>
<accession>A0ABW4JYR5</accession>
<dbReference type="RefSeq" id="WP_149892777.1">
    <property type="nucleotide sequence ID" value="NZ_JBHUFA010000004.1"/>
</dbReference>
<gene>
    <name evidence="2" type="ORF">ACFSC7_12450</name>
</gene>
<dbReference type="EMBL" id="JBHUFA010000004">
    <property type="protein sequence ID" value="MFD1696331.1"/>
    <property type="molecule type" value="Genomic_DNA"/>
</dbReference>
<keyword evidence="3" id="KW-1185">Reference proteome</keyword>
<name>A0ABW4JYR5_9HYPH</name>
<organism evidence="2 3">
    <name type="scientific">Roseibium aestuarii</name>
    <dbReference type="NCBI Taxonomy" id="2600299"/>
    <lineage>
        <taxon>Bacteria</taxon>
        <taxon>Pseudomonadati</taxon>
        <taxon>Pseudomonadota</taxon>
        <taxon>Alphaproteobacteria</taxon>
        <taxon>Hyphomicrobiales</taxon>
        <taxon>Stappiaceae</taxon>
        <taxon>Roseibium</taxon>
    </lineage>
</organism>
<dbReference type="Pfam" id="PF07238">
    <property type="entry name" value="PilZ"/>
    <property type="match status" value="1"/>
</dbReference>
<proteinExistence type="predicted"/>
<evidence type="ECO:0000313" key="3">
    <source>
        <dbReference type="Proteomes" id="UP001597327"/>
    </source>
</evidence>
<feature type="domain" description="PilZ" evidence="1">
    <location>
        <begin position="95"/>
        <end position="171"/>
    </location>
</feature>
<dbReference type="SUPFAM" id="SSF141371">
    <property type="entry name" value="PilZ domain-like"/>
    <property type="match status" value="1"/>
</dbReference>
<comment type="caution">
    <text evidence="2">The sequence shown here is derived from an EMBL/GenBank/DDBJ whole genome shotgun (WGS) entry which is preliminary data.</text>
</comment>